<reference evidence="2" key="1">
    <citation type="submission" date="2017-03" db="EMBL/GenBank/DDBJ databases">
        <title>Phytopthora megakarya and P. palmivora, two closely related causual agents of cacao black pod achieved similar genome size and gene model numbers by different mechanisms.</title>
        <authorList>
            <person name="Ali S."/>
            <person name="Shao J."/>
            <person name="Larry D.J."/>
            <person name="Kronmiller B."/>
            <person name="Shen D."/>
            <person name="Strem M.D."/>
            <person name="Melnick R.L."/>
            <person name="Guiltinan M.J."/>
            <person name="Tyler B.M."/>
            <person name="Meinhardt L.W."/>
            <person name="Bailey B.A."/>
        </authorList>
    </citation>
    <scope>NUCLEOTIDE SEQUENCE [LARGE SCALE GENOMIC DNA]</scope>
    <source>
        <strain evidence="2">zdho120</strain>
    </source>
</reference>
<dbReference type="STRING" id="4795.A0A225WK05"/>
<evidence type="ECO:0000313" key="1">
    <source>
        <dbReference type="EMBL" id="OWZ18033.1"/>
    </source>
</evidence>
<dbReference type="Proteomes" id="UP000198211">
    <property type="component" value="Unassembled WGS sequence"/>
</dbReference>
<protein>
    <submittedName>
        <fullName evidence="1">RxLR effector protein</fullName>
    </submittedName>
</protein>
<proteinExistence type="predicted"/>
<comment type="caution">
    <text evidence="1">The sequence shown here is derived from an EMBL/GenBank/DDBJ whole genome shotgun (WGS) entry which is preliminary data.</text>
</comment>
<evidence type="ECO:0000313" key="2">
    <source>
        <dbReference type="Proteomes" id="UP000198211"/>
    </source>
</evidence>
<keyword evidence="2" id="KW-1185">Reference proteome</keyword>
<name>A0A225WK05_9STRA</name>
<accession>A0A225WK05</accession>
<sequence>MTILQQLGTTKHHTRPKLYGWALAILCGLPPLEIGQAMQFPTAIWMRHPPNLQGDYRWTVRTTVTVVGELGDETETPTEGESREYIVLELEANGIHCKVANATASTPKVKEDLAELVKQGSTVVFYAHPRCHKFPWTVLGHISNKYVLQTIKKLPFNPLVPKIWALEPISESRNLRLTFYHNAIHIGEGI</sequence>
<gene>
    <name evidence="1" type="ORF">PHMEG_0007938</name>
</gene>
<organism evidence="1 2">
    <name type="scientific">Phytophthora megakarya</name>
    <dbReference type="NCBI Taxonomy" id="4795"/>
    <lineage>
        <taxon>Eukaryota</taxon>
        <taxon>Sar</taxon>
        <taxon>Stramenopiles</taxon>
        <taxon>Oomycota</taxon>
        <taxon>Peronosporomycetes</taxon>
        <taxon>Peronosporales</taxon>
        <taxon>Peronosporaceae</taxon>
        <taxon>Phytophthora</taxon>
    </lineage>
</organism>
<dbReference type="EMBL" id="NBNE01000652">
    <property type="protein sequence ID" value="OWZ18033.1"/>
    <property type="molecule type" value="Genomic_DNA"/>
</dbReference>
<dbReference type="OrthoDB" id="146398at2759"/>
<dbReference type="AlphaFoldDB" id="A0A225WK05"/>